<comment type="caution">
    <text evidence="1">The sequence shown here is derived from an EMBL/GenBank/DDBJ whole genome shotgun (WGS) entry which is preliminary data.</text>
</comment>
<dbReference type="Proteomes" id="UP001497680">
    <property type="component" value="Unassembled WGS sequence"/>
</dbReference>
<keyword evidence="2" id="KW-1185">Reference proteome</keyword>
<accession>A0ACC0CQH0</accession>
<reference evidence="1 2" key="1">
    <citation type="journal article" date="2022" name="New Phytol.">
        <title>Ecological generalism drives hyperdiversity of secondary metabolite gene clusters in xylarialean endophytes.</title>
        <authorList>
            <person name="Franco M.E.E."/>
            <person name="Wisecaver J.H."/>
            <person name="Arnold A.E."/>
            <person name="Ju Y.M."/>
            <person name="Slot J.C."/>
            <person name="Ahrendt S."/>
            <person name="Moore L.P."/>
            <person name="Eastman K.E."/>
            <person name="Scott K."/>
            <person name="Konkel Z."/>
            <person name="Mondo S.J."/>
            <person name="Kuo A."/>
            <person name="Hayes R.D."/>
            <person name="Haridas S."/>
            <person name="Andreopoulos B."/>
            <person name="Riley R."/>
            <person name="LaButti K."/>
            <person name="Pangilinan J."/>
            <person name="Lipzen A."/>
            <person name="Amirebrahimi M."/>
            <person name="Yan J."/>
            <person name="Adam C."/>
            <person name="Keymanesh K."/>
            <person name="Ng V."/>
            <person name="Louie K."/>
            <person name="Northen T."/>
            <person name="Drula E."/>
            <person name="Henrissat B."/>
            <person name="Hsieh H.M."/>
            <person name="Youens-Clark K."/>
            <person name="Lutzoni F."/>
            <person name="Miadlikowska J."/>
            <person name="Eastwood D.C."/>
            <person name="Hamelin R.C."/>
            <person name="Grigoriev I.V."/>
            <person name="U'Ren J.M."/>
        </authorList>
    </citation>
    <scope>NUCLEOTIDE SEQUENCE [LARGE SCALE GENOMIC DNA]</scope>
    <source>
        <strain evidence="1 2">ER1909</strain>
    </source>
</reference>
<sequence length="298" mass="33323">MAYEKYIARMTLRDSSTDDTFPERHVSEPPSESSSQPGAQDKYETNAAHFQRRPRRRSESIEGYEMRNRYLEAIAVIHRDLKDAAKAPAVWNYVYDPVCLPPSGVVKTPAICQLGKLSIRRAWRRRNSRDGPDLTLTHTIEAIMLYERGTILSEQSKCTNCRRGQGISPGCVVLEHEQKMPEHFPSTGDSLSTCSNCLYDGADRCDARVPSLAPSQPSRSQTPSQIKRSFASHPGHLQVLDMVEKLLKSKDGDGKHDIVARAKQIEIAALEIAQAAHEWGLGARDKRRKSADPPDSTN</sequence>
<proteinExistence type="predicted"/>
<name>A0ACC0CQH0_9PEZI</name>
<protein>
    <submittedName>
        <fullName evidence="1">Uncharacterized protein</fullName>
    </submittedName>
</protein>
<dbReference type="EMBL" id="MU394369">
    <property type="protein sequence ID" value="KAI6082553.1"/>
    <property type="molecule type" value="Genomic_DNA"/>
</dbReference>
<evidence type="ECO:0000313" key="2">
    <source>
        <dbReference type="Proteomes" id="UP001497680"/>
    </source>
</evidence>
<organism evidence="1 2">
    <name type="scientific">Hypoxylon rubiginosum</name>
    <dbReference type="NCBI Taxonomy" id="110542"/>
    <lineage>
        <taxon>Eukaryota</taxon>
        <taxon>Fungi</taxon>
        <taxon>Dikarya</taxon>
        <taxon>Ascomycota</taxon>
        <taxon>Pezizomycotina</taxon>
        <taxon>Sordariomycetes</taxon>
        <taxon>Xylariomycetidae</taxon>
        <taxon>Xylariales</taxon>
        <taxon>Hypoxylaceae</taxon>
        <taxon>Hypoxylon</taxon>
    </lineage>
</organism>
<gene>
    <name evidence="1" type="ORF">F4821DRAFT_272428</name>
</gene>
<evidence type="ECO:0000313" key="1">
    <source>
        <dbReference type="EMBL" id="KAI6082553.1"/>
    </source>
</evidence>